<evidence type="ECO:0000256" key="2">
    <source>
        <dbReference type="SAM" id="Phobius"/>
    </source>
</evidence>
<feature type="compositionally biased region" description="Basic and acidic residues" evidence="1">
    <location>
        <begin position="138"/>
        <end position="153"/>
    </location>
</feature>
<feature type="transmembrane region" description="Helical" evidence="2">
    <location>
        <begin position="46"/>
        <end position="65"/>
    </location>
</feature>
<feature type="compositionally biased region" description="Polar residues" evidence="1">
    <location>
        <begin position="200"/>
        <end position="211"/>
    </location>
</feature>
<feature type="region of interest" description="Disordered" evidence="1">
    <location>
        <begin position="138"/>
        <end position="211"/>
    </location>
</feature>
<feature type="transmembrane region" description="Helical" evidence="2">
    <location>
        <begin position="17"/>
        <end position="34"/>
    </location>
</feature>
<evidence type="ECO:0000256" key="1">
    <source>
        <dbReference type="SAM" id="MobiDB-lite"/>
    </source>
</evidence>
<dbReference type="EMBL" id="JAVRAA010000005">
    <property type="protein sequence ID" value="MDT0337425.1"/>
    <property type="molecule type" value="Genomic_DNA"/>
</dbReference>
<keyword evidence="2" id="KW-0472">Membrane</keyword>
<keyword evidence="2" id="KW-1133">Transmembrane helix</keyword>
<keyword evidence="2" id="KW-0812">Transmembrane</keyword>
<comment type="caution">
    <text evidence="3">The sequence shown here is derived from an EMBL/GenBank/DDBJ whole genome shotgun (WGS) entry which is preliminary data.</text>
</comment>
<protein>
    <submittedName>
        <fullName evidence="3">Uncharacterized protein</fullName>
    </submittedName>
</protein>
<name>A0AAE4K838_9BURK</name>
<evidence type="ECO:0000313" key="3">
    <source>
        <dbReference type="EMBL" id="MDT0337425.1"/>
    </source>
</evidence>
<sequence>MATTQSTKKSQKTQPSLAIWLGIAFAIVMFAVTAKNLLASIHLVKFEILVIVGPLLGFVVVMTMLDLKKAEEKDEESDTKDSEVNPQQDQCPTADAQPVVGAAPEQPAIAEPRRSVKSCYLTSVEKSVDGKKRLETRSLDSRPSELKAKEVRQSTKQAKSSQPKTRPAVSRVAIPQIETTASAVAPTGLSGFDLTPPDGETNSSGPLQQLL</sequence>
<proteinExistence type="predicted"/>
<feature type="region of interest" description="Disordered" evidence="1">
    <location>
        <begin position="71"/>
        <end position="108"/>
    </location>
</feature>
<dbReference type="RefSeq" id="WP_284076893.1">
    <property type="nucleotide sequence ID" value="NZ_JAVLSM010000007.1"/>
</dbReference>
<organism evidence="3">
    <name type="scientific">Herbaspirillum huttiense subsp. nephrolepidis</name>
    <dbReference type="NCBI Taxonomy" id="3075126"/>
    <lineage>
        <taxon>Bacteria</taxon>
        <taxon>Pseudomonadati</taxon>
        <taxon>Pseudomonadota</taxon>
        <taxon>Betaproteobacteria</taxon>
        <taxon>Burkholderiales</taxon>
        <taxon>Oxalobacteraceae</taxon>
        <taxon>Herbaspirillum</taxon>
    </lineage>
</organism>
<accession>A0AAE4K838</accession>
<reference evidence="3" key="1">
    <citation type="submission" date="2023-02" db="EMBL/GenBank/DDBJ databases">
        <title>Description of Herbaspirillum huttiense subsp. nephrolepsisexaltata and Herbaspirillum huttiense subsp. lycopersicon.</title>
        <authorList>
            <person name="Poudel M."/>
            <person name="Sharma A."/>
            <person name="Goss E."/>
            <person name="Tapia J.H."/>
            <person name="Harmon C.M."/>
            <person name="Jones J.B."/>
        </authorList>
    </citation>
    <scope>NUCLEOTIDE SEQUENCE</scope>
    <source>
        <strain evidence="3">NC40101</strain>
    </source>
</reference>
<dbReference type="AlphaFoldDB" id="A0AAE4K838"/>
<gene>
    <name evidence="3" type="ORF">RJN63_11345</name>
</gene>
<feature type="compositionally biased region" description="Polar residues" evidence="1">
    <location>
        <begin position="154"/>
        <end position="164"/>
    </location>
</feature>